<evidence type="ECO:0000256" key="4">
    <source>
        <dbReference type="ARBA" id="ARBA00022840"/>
    </source>
</evidence>
<dbReference type="InterPro" id="IPR003593">
    <property type="entry name" value="AAA+_ATPase"/>
</dbReference>
<dbReference type="Gene3D" id="3.40.50.300">
    <property type="entry name" value="P-loop containing nucleotide triphosphate hydrolases"/>
    <property type="match status" value="1"/>
</dbReference>
<evidence type="ECO:0000256" key="1">
    <source>
        <dbReference type="ARBA" id="ARBA00004123"/>
    </source>
</evidence>
<dbReference type="Gene3D" id="2.40.50.140">
    <property type="entry name" value="Nucleic acid-binding proteins"/>
    <property type="match status" value="1"/>
</dbReference>
<protein>
    <recommendedName>
        <fullName evidence="7">DNA helicase MCM8</fullName>
    </recommendedName>
    <alternativeName>
        <fullName evidence="8">Minichromosome maintenance 8</fullName>
    </alternativeName>
</protein>
<keyword evidence="4 9" id="KW-0067">ATP-binding</keyword>
<dbReference type="Pfam" id="PF25051">
    <property type="entry name" value="WHD_MCM8"/>
    <property type="match status" value="1"/>
</dbReference>
<dbReference type="RefSeq" id="XP_017771643.1">
    <property type="nucleotide sequence ID" value="XM_017916154.1"/>
</dbReference>
<dbReference type="InterPro" id="IPR031327">
    <property type="entry name" value="MCM"/>
</dbReference>
<dbReference type="InterPro" id="IPR056875">
    <property type="entry name" value="MCM8/REC_WHD"/>
</dbReference>
<evidence type="ECO:0000313" key="12">
    <source>
        <dbReference type="Proteomes" id="UP000695000"/>
    </source>
</evidence>
<dbReference type="CDD" id="cd22247">
    <property type="entry name" value="MCM8_WHD"/>
    <property type="match status" value="1"/>
</dbReference>
<dbReference type="PANTHER" id="PTHR11630">
    <property type="entry name" value="DNA REPLICATION LICENSING FACTOR MCM FAMILY MEMBER"/>
    <property type="match status" value="1"/>
</dbReference>
<keyword evidence="3 9" id="KW-0547">Nucleotide-binding</keyword>
<feature type="region of interest" description="Disordered" evidence="10">
    <location>
        <begin position="544"/>
        <end position="569"/>
    </location>
</feature>
<sequence>MYGYKKYRKGSKVQNVTEIYNYKVKSCYGYSGFQLYFNSEGSNNIEKLVSNTETFASYIYKNITLFPIMKIKEKQNFHVDLKLLLNDTEFNREWDNFSAEIIDNTEYCLSCMGLAMHQVVLKDQQRNYNDKDVEQNTYSLFPKIFCRVLNNDPILQIRKLKVNLYGKLISVRGTVIKRCPLEMSAKTLAFSCATCLGTQVVEQLNGNYTMPIKCLSTGCRQLKLFNPLLSSPYSRKFNRQIIKLQELLGYSEDQIARIPRTLECELSDDLIDQCTPGDDVLITGVLKVHNIEEANALRQSTMYLLYLDCISIINEKKKLDGISYYAIQKIHAEPNLFRLLVHSLCPTIYGLEMVKAGLLLGLFGGTQNSRNSRSNSHILMIGDPGLGKSQMLQSCCNVSPRGVYVCGNTSTASGLTAMLTRENGGDFALEAGALVLADQGCCFIDEFDKMSQHHSYLLELMEQQSISIAKAGVRCTLPAKTSVLAAGNPAGGHYNKAKCVAENLKISAPLLSRFDLIFILMDKPNEQLDMKLSEHVLAFHSKKRNNSSFGSSNASTQSTYQNESTPLSERLKVNNGESIDHLPHFLMRQYIAYARKYVHPKLSKDAQTVLKEFYLELRKQHSNPDSMFVTCRQLQSLVRLTEARAKLELRELATSDDANDVVEITRFSLLDTFSEDGEILTGTQRKPNTSKQTLLKGYLENLQRKVEITGKTCFDTDGLKLIANQMGLQNNKDMFDYILSTLNVQGYLLKKGAGIYQYSCAL</sequence>
<comment type="similarity">
    <text evidence="2 9">Belongs to the MCM family.</text>
</comment>
<evidence type="ECO:0000256" key="3">
    <source>
        <dbReference type="ARBA" id="ARBA00022741"/>
    </source>
</evidence>
<dbReference type="InterPro" id="IPR012340">
    <property type="entry name" value="NA-bd_OB-fold"/>
</dbReference>
<dbReference type="Pfam" id="PF26065">
    <property type="entry name" value="MCM8_N"/>
    <property type="match status" value="1"/>
</dbReference>
<dbReference type="PANTHER" id="PTHR11630:SF47">
    <property type="entry name" value="DNA HELICASE MCM8"/>
    <property type="match status" value="1"/>
</dbReference>
<evidence type="ECO:0000256" key="8">
    <source>
        <dbReference type="ARBA" id="ARBA00042306"/>
    </source>
</evidence>
<dbReference type="InterPro" id="IPR001208">
    <property type="entry name" value="MCM_dom"/>
</dbReference>
<dbReference type="PROSITE" id="PS50051">
    <property type="entry name" value="MCM_2"/>
    <property type="match status" value="1"/>
</dbReference>
<dbReference type="SUPFAM" id="SSF52540">
    <property type="entry name" value="P-loop containing nucleoside triphosphate hydrolases"/>
    <property type="match status" value="1"/>
</dbReference>
<accession>A0ABM1MAP3</accession>
<organism evidence="12 13">
    <name type="scientific">Nicrophorus vespilloides</name>
    <name type="common">Boreal carrion beetle</name>
    <dbReference type="NCBI Taxonomy" id="110193"/>
    <lineage>
        <taxon>Eukaryota</taxon>
        <taxon>Metazoa</taxon>
        <taxon>Ecdysozoa</taxon>
        <taxon>Arthropoda</taxon>
        <taxon>Hexapoda</taxon>
        <taxon>Insecta</taxon>
        <taxon>Pterygota</taxon>
        <taxon>Neoptera</taxon>
        <taxon>Endopterygota</taxon>
        <taxon>Coleoptera</taxon>
        <taxon>Polyphaga</taxon>
        <taxon>Staphyliniformia</taxon>
        <taxon>Silphidae</taxon>
        <taxon>Nicrophorinae</taxon>
        <taxon>Nicrophorus</taxon>
    </lineage>
</organism>
<dbReference type="Pfam" id="PF17207">
    <property type="entry name" value="MCM_OB"/>
    <property type="match status" value="1"/>
</dbReference>
<dbReference type="SMART" id="SM00350">
    <property type="entry name" value="MCM"/>
    <property type="match status" value="1"/>
</dbReference>
<keyword evidence="12" id="KW-1185">Reference proteome</keyword>
<evidence type="ECO:0000256" key="9">
    <source>
        <dbReference type="RuleBase" id="RU004070"/>
    </source>
</evidence>
<gene>
    <name evidence="13" type="primary">LOC108559025</name>
</gene>
<dbReference type="Pfam" id="PF17855">
    <property type="entry name" value="MCM_lid"/>
    <property type="match status" value="1"/>
</dbReference>
<dbReference type="InterPro" id="IPR041562">
    <property type="entry name" value="MCM_lid"/>
</dbReference>
<dbReference type="InterPro" id="IPR033762">
    <property type="entry name" value="MCM_OB"/>
</dbReference>
<dbReference type="SMART" id="SM00382">
    <property type="entry name" value="AAA"/>
    <property type="match status" value="1"/>
</dbReference>
<reference evidence="13" key="1">
    <citation type="submission" date="2025-08" db="UniProtKB">
        <authorList>
            <consortium name="RefSeq"/>
        </authorList>
    </citation>
    <scope>IDENTIFICATION</scope>
    <source>
        <tissue evidence="13">Whole Larva</tissue>
    </source>
</reference>
<evidence type="ECO:0000256" key="6">
    <source>
        <dbReference type="ARBA" id="ARBA00023242"/>
    </source>
</evidence>
<dbReference type="SUPFAM" id="SSF50249">
    <property type="entry name" value="Nucleic acid-binding proteins"/>
    <property type="match status" value="1"/>
</dbReference>
<dbReference type="GeneID" id="108559025"/>
<feature type="domain" description="MCM C-terminal AAA(+) ATPase" evidence="11">
    <location>
        <begin position="336"/>
        <end position="536"/>
    </location>
</feature>
<proteinExistence type="inferred from homology"/>
<evidence type="ECO:0000259" key="11">
    <source>
        <dbReference type="PROSITE" id="PS50051"/>
    </source>
</evidence>
<dbReference type="PRINTS" id="PR01657">
    <property type="entry name" value="MCMFAMILY"/>
</dbReference>
<name>A0ABM1MAP3_NICVS</name>
<dbReference type="InterPro" id="IPR058767">
    <property type="entry name" value="MCM8_N"/>
</dbReference>
<feature type="compositionally biased region" description="Polar residues" evidence="10">
    <location>
        <begin position="546"/>
        <end position="567"/>
    </location>
</feature>
<evidence type="ECO:0000256" key="2">
    <source>
        <dbReference type="ARBA" id="ARBA00008010"/>
    </source>
</evidence>
<comment type="subcellular location">
    <subcellularLocation>
        <location evidence="1">Nucleus</location>
    </subcellularLocation>
</comment>
<keyword evidence="6" id="KW-0539">Nucleus</keyword>
<dbReference type="InterPro" id="IPR027417">
    <property type="entry name" value="P-loop_NTPase"/>
</dbReference>
<evidence type="ECO:0000313" key="13">
    <source>
        <dbReference type="RefSeq" id="XP_017771643.1"/>
    </source>
</evidence>
<dbReference type="Proteomes" id="UP000695000">
    <property type="component" value="Unplaced"/>
</dbReference>
<evidence type="ECO:0000256" key="5">
    <source>
        <dbReference type="ARBA" id="ARBA00023125"/>
    </source>
</evidence>
<evidence type="ECO:0000256" key="10">
    <source>
        <dbReference type="SAM" id="MobiDB-lite"/>
    </source>
</evidence>
<dbReference type="Gene3D" id="2.20.28.10">
    <property type="match status" value="1"/>
</dbReference>
<keyword evidence="5 9" id="KW-0238">DNA-binding</keyword>
<dbReference type="Pfam" id="PF00493">
    <property type="entry name" value="MCM"/>
    <property type="match status" value="1"/>
</dbReference>
<evidence type="ECO:0000256" key="7">
    <source>
        <dbReference type="ARBA" id="ARBA00041084"/>
    </source>
</evidence>